<organism evidence="5">
    <name type="scientific">Caldilineaceae bacterium SB0662_bin_9</name>
    <dbReference type="NCBI Taxonomy" id="2605258"/>
    <lineage>
        <taxon>Bacteria</taxon>
        <taxon>Bacillati</taxon>
        <taxon>Chloroflexota</taxon>
        <taxon>Caldilineae</taxon>
        <taxon>Caldilineales</taxon>
        <taxon>Caldilineaceae</taxon>
    </lineage>
</organism>
<evidence type="ECO:0000259" key="4">
    <source>
        <dbReference type="Pfam" id="PF00884"/>
    </source>
</evidence>
<dbReference type="PANTHER" id="PTHR45953">
    <property type="entry name" value="IDURONATE 2-SULFATASE"/>
    <property type="match status" value="1"/>
</dbReference>
<dbReference type="GO" id="GO:0008484">
    <property type="term" value="F:sulfuric ester hydrolase activity"/>
    <property type="evidence" value="ECO:0007669"/>
    <property type="project" value="TreeGrafter"/>
</dbReference>
<sequence length="478" mass="54483">MNDTRPNILFFFADQYRHDALGPNDAAVVQTPGLNDLAARGMRFSHAFTPTSLCSPARASLLTGLYAHNHGLLANMGNFNGVFDRQLLDHVGYPQLLGRNDYDVHHVGKWHLPADDTPIHWGFRSFASDSHYAAEKRNLGLEADRAKEVQRLEWGGSAPFCGRSQLPAEQLQEAWAADRTIALLEEQATRDQPFMICTSFFGPHFPYSVPAPYDTMYDPDSVGRWGNFEETFAGKPLIQQKEMLRWNASHLTWADWQRVIAHYWGYCTFIDAQIQSVLERLEALELASNTIVVFASDHGDMLGSHRLFNKGMYMYDETYRIPLIIHWPGVTEGGSHCDAFVNLVDLMPTLLEWGGAEEPAELDGRSLVPLLRGATPADWPDDVYAEFHGYESALFTQRMVRTRNWKYIYNPGAEDELYDVASDPGELRNLAEDLGYKHVLRRMKDRLVAWLNRTRDDIGSEDSWKGSPYDLYITQRER</sequence>
<comment type="caution">
    <text evidence="5">The sequence shown here is derived from an EMBL/GenBank/DDBJ whole genome shotgun (WGS) entry which is preliminary data.</text>
</comment>
<keyword evidence="2" id="KW-0479">Metal-binding</keyword>
<dbReference type="EMBL" id="VXPY01000043">
    <property type="protein sequence ID" value="MYD90039.1"/>
    <property type="molecule type" value="Genomic_DNA"/>
</dbReference>
<dbReference type="Pfam" id="PF00884">
    <property type="entry name" value="Sulfatase"/>
    <property type="match status" value="1"/>
</dbReference>
<dbReference type="PROSITE" id="PS00523">
    <property type="entry name" value="SULFATASE_1"/>
    <property type="match status" value="1"/>
</dbReference>
<feature type="domain" description="Sulfatase N-terminal" evidence="4">
    <location>
        <begin position="6"/>
        <end position="355"/>
    </location>
</feature>
<dbReference type="InterPro" id="IPR017850">
    <property type="entry name" value="Alkaline_phosphatase_core_sf"/>
</dbReference>
<keyword evidence="3 5" id="KW-0378">Hydrolase</keyword>
<evidence type="ECO:0000256" key="2">
    <source>
        <dbReference type="ARBA" id="ARBA00022723"/>
    </source>
</evidence>
<dbReference type="Gene3D" id="3.40.720.10">
    <property type="entry name" value="Alkaline Phosphatase, subunit A"/>
    <property type="match status" value="1"/>
</dbReference>
<dbReference type="SUPFAM" id="SSF53649">
    <property type="entry name" value="Alkaline phosphatase-like"/>
    <property type="match status" value="1"/>
</dbReference>
<name>A0A6B1DQM5_9CHLR</name>
<dbReference type="GO" id="GO:0005737">
    <property type="term" value="C:cytoplasm"/>
    <property type="evidence" value="ECO:0007669"/>
    <property type="project" value="TreeGrafter"/>
</dbReference>
<dbReference type="AlphaFoldDB" id="A0A6B1DQM5"/>
<evidence type="ECO:0000256" key="1">
    <source>
        <dbReference type="ARBA" id="ARBA00008779"/>
    </source>
</evidence>
<dbReference type="PANTHER" id="PTHR45953:SF1">
    <property type="entry name" value="IDURONATE 2-SULFATASE"/>
    <property type="match status" value="1"/>
</dbReference>
<comment type="similarity">
    <text evidence="1">Belongs to the sulfatase family.</text>
</comment>
<dbReference type="GO" id="GO:0046872">
    <property type="term" value="F:metal ion binding"/>
    <property type="evidence" value="ECO:0007669"/>
    <property type="project" value="UniProtKB-KW"/>
</dbReference>
<dbReference type="InterPro" id="IPR000917">
    <property type="entry name" value="Sulfatase_N"/>
</dbReference>
<proteinExistence type="inferred from homology"/>
<gene>
    <name evidence="5" type="ORF">F4Y08_06830</name>
</gene>
<reference evidence="5" key="1">
    <citation type="submission" date="2019-09" db="EMBL/GenBank/DDBJ databases">
        <title>Characterisation of the sponge microbiome using genome-centric metagenomics.</title>
        <authorList>
            <person name="Engelberts J.P."/>
            <person name="Robbins S.J."/>
            <person name="De Goeij J.M."/>
            <person name="Aranda M."/>
            <person name="Bell S.C."/>
            <person name="Webster N.S."/>
        </authorList>
    </citation>
    <scope>NUCLEOTIDE SEQUENCE</scope>
    <source>
        <strain evidence="5">SB0662_bin_9</strain>
    </source>
</reference>
<protein>
    <submittedName>
        <fullName evidence="5">Sulfatase-like hydrolase/transferase</fullName>
    </submittedName>
</protein>
<dbReference type="CDD" id="cd16033">
    <property type="entry name" value="sulfatase_like"/>
    <property type="match status" value="1"/>
</dbReference>
<evidence type="ECO:0000256" key="3">
    <source>
        <dbReference type="ARBA" id="ARBA00022801"/>
    </source>
</evidence>
<dbReference type="GO" id="GO:0016740">
    <property type="term" value="F:transferase activity"/>
    <property type="evidence" value="ECO:0007669"/>
    <property type="project" value="UniProtKB-KW"/>
</dbReference>
<evidence type="ECO:0000313" key="5">
    <source>
        <dbReference type="EMBL" id="MYD90039.1"/>
    </source>
</evidence>
<accession>A0A6B1DQM5</accession>
<dbReference type="InterPro" id="IPR024607">
    <property type="entry name" value="Sulfatase_CS"/>
</dbReference>
<keyword evidence="5" id="KW-0808">Transferase</keyword>